<comment type="caution">
    <text evidence="1">The sequence shown here is derived from an EMBL/GenBank/DDBJ whole genome shotgun (WGS) entry which is preliminary data.</text>
</comment>
<proteinExistence type="predicted"/>
<name>A0A934TTP9_9BURK</name>
<evidence type="ECO:0000313" key="2">
    <source>
        <dbReference type="Proteomes" id="UP000630528"/>
    </source>
</evidence>
<gene>
    <name evidence="1" type="ORF">JJB11_12140</name>
</gene>
<dbReference type="AlphaFoldDB" id="A0A934TTP9"/>
<reference evidence="1" key="1">
    <citation type="journal article" date="2012" name="J. Microbiol. Biotechnol.">
        <title>Ramlibacter ginsenosidimutans sp. nov., with ginsenoside-converting activity.</title>
        <authorList>
            <person name="Wang L."/>
            <person name="An D.S."/>
            <person name="Kim S.G."/>
            <person name="Jin F.X."/>
            <person name="Kim S.C."/>
            <person name="Lee S.T."/>
            <person name="Im W.T."/>
        </authorList>
    </citation>
    <scope>NUCLEOTIDE SEQUENCE</scope>
    <source>
        <strain evidence="1">KACC 17527</strain>
    </source>
</reference>
<sequence length="148" mass="16474">MFNRNIAVALLSTCVAQALPAETSRDNAMLARAVWAAFECTSLASEVSDSAEQERLFLYGYNAGKRFIAAVRAHQIQEDDFKSEVPWIMGLLLQGPSADFMLGRIYAAAEHEALKDVLATDGRVNRDEMKLMLAKSSFERKNCRLLGR</sequence>
<protein>
    <submittedName>
        <fullName evidence="1">Uncharacterized protein</fullName>
    </submittedName>
</protein>
<dbReference type="RefSeq" id="WP_201171073.1">
    <property type="nucleotide sequence ID" value="NZ_JAEPWM010000004.1"/>
</dbReference>
<accession>A0A934TTP9</accession>
<organism evidence="1 2">
    <name type="scientific">Ramlibacter ginsenosidimutans</name>
    <dbReference type="NCBI Taxonomy" id="502333"/>
    <lineage>
        <taxon>Bacteria</taxon>
        <taxon>Pseudomonadati</taxon>
        <taxon>Pseudomonadota</taxon>
        <taxon>Betaproteobacteria</taxon>
        <taxon>Burkholderiales</taxon>
        <taxon>Comamonadaceae</taxon>
        <taxon>Ramlibacter</taxon>
    </lineage>
</organism>
<reference evidence="1" key="2">
    <citation type="submission" date="2021-01" db="EMBL/GenBank/DDBJ databases">
        <authorList>
            <person name="Kang M."/>
        </authorList>
    </citation>
    <scope>NUCLEOTIDE SEQUENCE</scope>
    <source>
        <strain evidence="1">KACC 17527</strain>
    </source>
</reference>
<evidence type="ECO:0000313" key="1">
    <source>
        <dbReference type="EMBL" id="MBK6006841.1"/>
    </source>
</evidence>
<dbReference type="EMBL" id="JAEPWM010000004">
    <property type="protein sequence ID" value="MBK6006841.1"/>
    <property type="molecule type" value="Genomic_DNA"/>
</dbReference>
<dbReference type="Proteomes" id="UP000630528">
    <property type="component" value="Unassembled WGS sequence"/>
</dbReference>
<keyword evidence="2" id="KW-1185">Reference proteome</keyword>